<dbReference type="PANTHER" id="PTHR43309:SF3">
    <property type="entry name" value="5-OXOPROLINASE SUBUNIT C"/>
    <property type="match status" value="1"/>
</dbReference>
<dbReference type="Gene3D" id="2.40.100.10">
    <property type="entry name" value="Cyclophilin-like"/>
    <property type="match status" value="1"/>
</dbReference>
<sequence length="334" mass="35783">MIEVVDIAPLASVQDLGRAPYLRYGVSYSGVMDRLALLAGNVMLGNADDLAGVEMQAFPCRFRFREATDFAVTGAGCTVTLDDAPVLPWWAGRAEAGQVLTIAAPRRGARAYLAVAGGIDVPVILNSRSTQFRGAFGGHEGRWLQAGDVLPVGTTEGTLAAPGFGAQPPDAALPADFAPDDLQPNTTAVRVLTAGEYELFTEESQQRFWATGWKISGQSNRAGFRLLGQPLDFAKRLEMRSHGIVPGIVQVPPSGEPIIQMSDAHTAGGYPKIATVIEPDLWRLAQAPLGSRLRFVPVAYKDALVAVRQAEAWVASLRRLSGQYRSLCATGRRP</sequence>
<dbReference type="NCBIfam" id="TIGR00724">
    <property type="entry name" value="urea_amlyse_rel"/>
    <property type="match status" value="1"/>
</dbReference>
<evidence type="ECO:0000256" key="1">
    <source>
        <dbReference type="ARBA" id="ARBA00022741"/>
    </source>
</evidence>
<dbReference type="PANTHER" id="PTHR43309">
    <property type="entry name" value="5-OXOPROLINASE SUBUNIT C"/>
    <property type="match status" value="1"/>
</dbReference>
<dbReference type="Proteomes" id="UP000698752">
    <property type="component" value="Unassembled WGS sequence"/>
</dbReference>
<keyword evidence="3" id="KW-0067">ATP-binding</keyword>
<evidence type="ECO:0000313" key="5">
    <source>
        <dbReference type="EMBL" id="MBR0648331.1"/>
    </source>
</evidence>
<protein>
    <submittedName>
        <fullName evidence="5">Biotin-dependent carboxyltransferase family protein</fullName>
    </submittedName>
</protein>
<dbReference type="SMART" id="SM00797">
    <property type="entry name" value="AHS2"/>
    <property type="match status" value="1"/>
</dbReference>
<dbReference type="InterPro" id="IPR003778">
    <property type="entry name" value="CT_A_B"/>
</dbReference>
<proteinExistence type="predicted"/>
<evidence type="ECO:0000313" key="6">
    <source>
        <dbReference type="Proteomes" id="UP000698752"/>
    </source>
</evidence>
<organism evidence="5 6">
    <name type="scientific">Neoroseomonas terrae</name>
    <dbReference type="NCBI Taxonomy" id="424799"/>
    <lineage>
        <taxon>Bacteria</taxon>
        <taxon>Pseudomonadati</taxon>
        <taxon>Pseudomonadota</taxon>
        <taxon>Alphaproteobacteria</taxon>
        <taxon>Acetobacterales</taxon>
        <taxon>Acetobacteraceae</taxon>
        <taxon>Neoroseomonas</taxon>
    </lineage>
</organism>
<dbReference type="EMBL" id="JAAEDI010000002">
    <property type="protein sequence ID" value="MBR0648331.1"/>
    <property type="molecule type" value="Genomic_DNA"/>
</dbReference>
<dbReference type="InterPro" id="IPR052708">
    <property type="entry name" value="PxpC"/>
</dbReference>
<feature type="domain" description="Carboxyltransferase" evidence="4">
    <location>
        <begin position="23"/>
        <end position="313"/>
    </location>
</feature>
<name>A0ABS5EBE6_9PROT</name>
<comment type="caution">
    <text evidence="5">The sequence shown here is derived from an EMBL/GenBank/DDBJ whole genome shotgun (WGS) entry which is preliminary data.</text>
</comment>
<keyword evidence="1" id="KW-0547">Nucleotide-binding</keyword>
<dbReference type="RefSeq" id="WP_211865451.1">
    <property type="nucleotide sequence ID" value="NZ_JAAEDI010000002.1"/>
</dbReference>
<keyword evidence="6" id="KW-1185">Reference proteome</keyword>
<dbReference type="SUPFAM" id="SSF50891">
    <property type="entry name" value="Cyclophilin-like"/>
    <property type="match status" value="1"/>
</dbReference>
<accession>A0ABS5EBE6</accession>
<gene>
    <name evidence="5" type="ORF">GXW78_01530</name>
</gene>
<evidence type="ECO:0000256" key="2">
    <source>
        <dbReference type="ARBA" id="ARBA00022801"/>
    </source>
</evidence>
<dbReference type="Pfam" id="PF02626">
    <property type="entry name" value="CT_A_B"/>
    <property type="match status" value="1"/>
</dbReference>
<keyword evidence="2" id="KW-0378">Hydrolase</keyword>
<dbReference type="InterPro" id="IPR029000">
    <property type="entry name" value="Cyclophilin-like_dom_sf"/>
</dbReference>
<evidence type="ECO:0000256" key="3">
    <source>
        <dbReference type="ARBA" id="ARBA00022840"/>
    </source>
</evidence>
<evidence type="ECO:0000259" key="4">
    <source>
        <dbReference type="SMART" id="SM00797"/>
    </source>
</evidence>
<reference evidence="6" key="1">
    <citation type="journal article" date="2021" name="Syst. Appl. Microbiol.">
        <title>Roseomonas hellenica sp. nov., isolated from roots of wild-growing Alkanna tinctoria.</title>
        <authorList>
            <person name="Rat A."/>
            <person name="Naranjo H.D."/>
            <person name="Lebbe L."/>
            <person name="Cnockaert M."/>
            <person name="Krigas N."/>
            <person name="Grigoriadou K."/>
            <person name="Maloupa E."/>
            <person name="Willems A."/>
        </authorList>
    </citation>
    <scope>NUCLEOTIDE SEQUENCE [LARGE SCALE GENOMIC DNA]</scope>
    <source>
        <strain evidence="6">LMG 31159</strain>
    </source>
</reference>